<dbReference type="FunFam" id="3.30.1370.10:FF:000009">
    <property type="entry name" value="RNA-binding protein PNO1"/>
    <property type="match status" value="1"/>
</dbReference>
<dbReference type="Proteomes" id="UP000324222">
    <property type="component" value="Unassembled WGS sequence"/>
</dbReference>
<reference evidence="7 8" key="1">
    <citation type="submission" date="2019-05" db="EMBL/GenBank/DDBJ databases">
        <title>Another draft genome of Portunus trituberculatus and its Hox gene families provides insights of decapod evolution.</title>
        <authorList>
            <person name="Jeong J.-H."/>
            <person name="Song I."/>
            <person name="Kim S."/>
            <person name="Choi T."/>
            <person name="Kim D."/>
            <person name="Ryu S."/>
            <person name="Kim W."/>
        </authorList>
    </citation>
    <scope>NUCLEOTIDE SEQUENCE [LARGE SCALE GENOMIC DNA]</scope>
    <source>
        <tissue evidence="7">Muscle</tissue>
    </source>
</reference>
<proteinExistence type="inferred from homology"/>
<dbReference type="CDD" id="cd22392">
    <property type="entry name" value="KH-I_PNO1_rpt2"/>
    <property type="match status" value="1"/>
</dbReference>
<dbReference type="AlphaFoldDB" id="A0A5B7D2F0"/>
<gene>
    <name evidence="7" type="primary">pno1</name>
    <name evidence="7" type="ORF">E2C01_009052</name>
</gene>
<keyword evidence="8" id="KW-1185">Reference proteome</keyword>
<evidence type="ECO:0000256" key="3">
    <source>
        <dbReference type="ARBA" id="ARBA00022884"/>
    </source>
</evidence>
<feature type="region of interest" description="Disordered" evidence="5">
    <location>
        <begin position="120"/>
        <end position="155"/>
    </location>
</feature>
<evidence type="ECO:0000256" key="1">
    <source>
        <dbReference type="ARBA" id="ARBA00004604"/>
    </source>
</evidence>
<dbReference type="InterPro" id="IPR041174">
    <property type="entry name" value="KRR1-like_KH1"/>
</dbReference>
<comment type="subcellular location">
    <subcellularLocation>
        <location evidence="1">Nucleus</location>
        <location evidence="1">Nucleolus</location>
    </subcellularLocation>
</comment>
<feature type="compositionally biased region" description="Basic and acidic residues" evidence="5">
    <location>
        <begin position="146"/>
        <end position="155"/>
    </location>
</feature>
<feature type="domain" description="K Homology" evidence="6">
    <location>
        <begin position="247"/>
        <end position="312"/>
    </location>
</feature>
<dbReference type="InterPro" id="IPR004087">
    <property type="entry name" value="KH_dom"/>
</dbReference>
<dbReference type="OrthoDB" id="1932641at2759"/>
<dbReference type="Pfam" id="PF17903">
    <property type="entry name" value="KH_KRR1_1st"/>
    <property type="match status" value="1"/>
</dbReference>
<dbReference type="GO" id="GO:0005730">
    <property type="term" value="C:nucleolus"/>
    <property type="evidence" value="ECO:0007669"/>
    <property type="project" value="UniProtKB-SubCell"/>
</dbReference>
<dbReference type="InterPro" id="IPR055211">
    <property type="entry name" value="KH_PNO1_2nd"/>
</dbReference>
<evidence type="ECO:0000256" key="2">
    <source>
        <dbReference type="ARBA" id="ARBA00007515"/>
    </source>
</evidence>
<dbReference type="Pfam" id="PF22891">
    <property type="entry name" value="KH_PNO1_2nd"/>
    <property type="match status" value="1"/>
</dbReference>
<evidence type="ECO:0000256" key="5">
    <source>
        <dbReference type="SAM" id="MobiDB-lite"/>
    </source>
</evidence>
<dbReference type="FunFam" id="3.30.1370.10:FF:000048">
    <property type="entry name" value="RNA-binding protein PNO1 isoform X2"/>
    <property type="match status" value="1"/>
</dbReference>
<comment type="similarity">
    <text evidence="2">Belongs to the PNO1 family.</text>
</comment>
<dbReference type="SUPFAM" id="SSF54791">
    <property type="entry name" value="Eukaryotic type KH-domain (KH-domain type I)"/>
    <property type="match status" value="1"/>
</dbReference>
<dbReference type="InterPro" id="IPR055212">
    <property type="entry name" value="KH-I_PNO1_first"/>
</dbReference>
<dbReference type="Gene3D" id="3.30.1370.10">
    <property type="entry name" value="K Homology domain, type 1"/>
    <property type="match status" value="2"/>
</dbReference>
<accession>A0A5B7D2F0</accession>
<dbReference type="GO" id="GO:0042254">
    <property type="term" value="P:ribosome biogenesis"/>
    <property type="evidence" value="ECO:0007669"/>
    <property type="project" value="UniProtKB-ARBA"/>
</dbReference>
<feature type="compositionally biased region" description="Low complexity" evidence="5">
    <location>
        <begin position="120"/>
        <end position="130"/>
    </location>
</feature>
<dbReference type="EMBL" id="VSRR010000489">
    <property type="protein sequence ID" value="MPC16232.1"/>
    <property type="molecule type" value="Genomic_DNA"/>
</dbReference>
<name>A0A5B7D2F0_PORTR</name>
<dbReference type="SMART" id="SM00322">
    <property type="entry name" value="KH"/>
    <property type="match status" value="1"/>
</dbReference>
<sequence>MIILFISTKAKVISITLHQDITISLLSLPQLFTSHYHFTPITLHHFQTSPFHSHHFQTSLSHSCHSTSHQNNIISLLSLFTSHQNITSLPKITISLSSLFTLLPNFTISLPSLHHFQTSPSLFPSPKKSPITSQDTKSSRPFFPPAKKEKLQQSETRKIPVPNNRYTPLKDNWEKVYTPLVEHLKLEVRFNLKTKNVEIRTGKETEDPNSIQKAADFVTAFVYGFDIEDSLALIRLDDLYLETFDIKDVKQTLQGDHLSRAIGRVAGKGGKTRFTIENATRTRIVLADSRVHILGSYQNIQIARRAICNLILGSPPSKVYGNLKAFAEKVRDRF</sequence>
<evidence type="ECO:0000259" key="6">
    <source>
        <dbReference type="SMART" id="SM00322"/>
    </source>
</evidence>
<evidence type="ECO:0000313" key="8">
    <source>
        <dbReference type="Proteomes" id="UP000324222"/>
    </source>
</evidence>
<organism evidence="7 8">
    <name type="scientific">Portunus trituberculatus</name>
    <name type="common">Swimming crab</name>
    <name type="synonym">Neptunus trituberculatus</name>
    <dbReference type="NCBI Taxonomy" id="210409"/>
    <lineage>
        <taxon>Eukaryota</taxon>
        <taxon>Metazoa</taxon>
        <taxon>Ecdysozoa</taxon>
        <taxon>Arthropoda</taxon>
        <taxon>Crustacea</taxon>
        <taxon>Multicrustacea</taxon>
        <taxon>Malacostraca</taxon>
        <taxon>Eumalacostraca</taxon>
        <taxon>Eucarida</taxon>
        <taxon>Decapoda</taxon>
        <taxon>Pleocyemata</taxon>
        <taxon>Brachyura</taxon>
        <taxon>Eubrachyura</taxon>
        <taxon>Portunoidea</taxon>
        <taxon>Portunidae</taxon>
        <taxon>Portuninae</taxon>
        <taxon>Portunus</taxon>
    </lineage>
</organism>
<evidence type="ECO:0000256" key="4">
    <source>
        <dbReference type="ARBA" id="ARBA00023242"/>
    </source>
</evidence>
<keyword evidence="4" id="KW-0539">Nucleus</keyword>
<keyword evidence="3" id="KW-0694">RNA-binding</keyword>
<dbReference type="GO" id="GO:0003723">
    <property type="term" value="F:RNA binding"/>
    <property type="evidence" value="ECO:0007669"/>
    <property type="project" value="UniProtKB-KW"/>
</dbReference>
<dbReference type="CDD" id="cd22391">
    <property type="entry name" value="KH-I_PNO1_rpt1"/>
    <property type="match status" value="1"/>
</dbReference>
<dbReference type="InterPro" id="IPR036612">
    <property type="entry name" value="KH_dom_type_1_sf"/>
</dbReference>
<dbReference type="PANTHER" id="PTHR12826">
    <property type="entry name" value="RIBONUCLEASE Y"/>
    <property type="match status" value="1"/>
</dbReference>
<protein>
    <submittedName>
        <fullName evidence="7">RNA-binding protein pno1</fullName>
    </submittedName>
</protein>
<comment type="caution">
    <text evidence="7">The sequence shown here is derived from an EMBL/GenBank/DDBJ whole genome shotgun (WGS) entry which is preliminary data.</text>
</comment>
<dbReference type="PANTHER" id="PTHR12826:SF13">
    <property type="entry name" value="RNA-BINDING PROTEIN PNO1"/>
    <property type="match status" value="1"/>
</dbReference>
<evidence type="ECO:0000313" key="7">
    <source>
        <dbReference type="EMBL" id="MPC16232.1"/>
    </source>
</evidence>